<evidence type="ECO:0000313" key="9">
    <source>
        <dbReference type="EMBL" id="MWC42296.1"/>
    </source>
</evidence>
<comment type="catalytic activity">
    <reaction evidence="1">
        <text>ATP + protein L-histidine = ADP + protein N-phospho-L-histidine.</text>
        <dbReference type="EC" id="2.7.13.3"/>
    </reaction>
</comment>
<dbReference type="InterPro" id="IPR036890">
    <property type="entry name" value="HATPase_C_sf"/>
</dbReference>
<dbReference type="AlphaFoldDB" id="A0A1G7MGF9"/>
<keyword evidence="6 10" id="KW-0418">Kinase</keyword>
<proteinExistence type="predicted"/>
<sequence>MNMEDLYRVLRTGHVQLQGIVDTVADPMLVLDGNLCVQNASRAFLNTFGVERDDTIGRRLYTLGNGQWDIPELRRLLEDVIPRANAVVNYRVEHDFPRLGRRTMLLTARTLYHPDGLSHSLLLSIVDATDRIRNDVAKDMLFGELRHRIKNLLGVAQSIARQTPTAGRTAEEYRDAFLGRFGALAEAQDLSFAEQGSSGVAELLDRIMEPYRDNPEAVVMVPGAPVELGPHIIGSLALVLHELATNAAKHGALSVPDGRLRIGWQVEDAGTALRLDWAESDGPAVTPPTTTGYGTRLIEATTSYGLRGTVEQDYAIGGFRAQIVIPLGSAPLSR</sequence>
<dbReference type="SMART" id="SM00091">
    <property type="entry name" value="PAS"/>
    <property type="match status" value="1"/>
</dbReference>
<reference evidence="9 12" key="2">
    <citation type="submission" date="2019-12" db="EMBL/GenBank/DDBJ databases">
        <authorList>
            <person name="Zheng J."/>
        </authorList>
    </citation>
    <scope>NUCLEOTIDE SEQUENCE [LARGE SCALE GENOMIC DNA]</scope>
    <source>
        <strain evidence="9 12">DSM 27347</strain>
    </source>
</reference>
<dbReference type="PROSITE" id="PS50112">
    <property type="entry name" value="PAS"/>
    <property type="match status" value="1"/>
</dbReference>
<dbReference type="GO" id="GO:0006355">
    <property type="term" value="P:regulation of DNA-templated transcription"/>
    <property type="evidence" value="ECO:0007669"/>
    <property type="project" value="InterPro"/>
</dbReference>
<dbReference type="PANTHER" id="PTHR41523:SF8">
    <property type="entry name" value="ETHYLENE RESPONSE SENSOR PROTEIN"/>
    <property type="match status" value="1"/>
</dbReference>
<dbReference type="SUPFAM" id="SSF55785">
    <property type="entry name" value="PYP-like sensor domain (PAS domain)"/>
    <property type="match status" value="1"/>
</dbReference>
<keyword evidence="4" id="KW-0808">Transferase</keyword>
<evidence type="ECO:0000313" key="12">
    <source>
        <dbReference type="Proteomes" id="UP000436801"/>
    </source>
</evidence>
<reference evidence="10 11" key="1">
    <citation type="submission" date="2016-10" db="EMBL/GenBank/DDBJ databases">
        <authorList>
            <person name="Varghese N."/>
            <person name="Submissions S."/>
        </authorList>
    </citation>
    <scope>NUCLEOTIDE SEQUENCE [LARGE SCALE GENOMIC DNA]</scope>
    <source>
        <strain evidence="10 11">S7-754</strain>
    </source>
</reference>
<evidence type="ECO:0000256" key="4">
    <source>
        <dbReference type="ARBA" id="ARBA00022679"/>
    </source>
</evidence>
<dbReference type="GO" id="GO:0005524">
    <property type="term" value="F:ATP binding"/>
    <property type="evidence" value="ECO:0007669"/>
    <property type="project" value="UniProtKB-KW"/>
</dbReference>
<protein>
    <recommendedName>
        <fullName evidence="2">histidine kinase</fullName>
        <ecNumber evidence="2">2.7.13.3</ecNumber>
    </recommendedName>
</protein>
<accession>A0A1G7MGF9</accession>
<evidence type="ECO:0000256" key="7">
    <source>
        <dbReference type="ARBA" id="ARBA00022840"/>
    </source>
</evidence>
<dbReference type="Pfam" id="PF07536">
    <property type="entry name" value="HWE_HK"/>
    <property type="match status" value="1"/>
</dbReference>
<dbReference type="EMBL" id="FNBI01000004">
    <property type="protein sequence ID" value="SDF60912.1"/>
    <property type="molecule type" value="Genomic_DNA"/>
</dbReference>
<organism evidence="10 11">
    <name type="scientific">Sphingomonas carotinifaciens</name>
    <dbReference type="NCBI Taxonomy" id="1166323"/>
    <lineage>
        <taxon>Bacteria</taxon>
        <taxon>Pseudomonadati</taxon>
        <taxon>Pseudomonadota</taxon>
        <taxon>Alphaproteobacteria</taxon>
        <taxon>Sphingomonadales</taxon>
        <taxon>Sphingomonadaceae</taxon>
        <taxon>Sphingomonas</taxon>
    </lineage>
</organism>
<evidence type="ECO:0000256" key="6">
    <source>
        <dbReference type="ARBA" id="ARBA00022777"/>
    </source>
</evidence>
<dbReference type="InterPro" id="IPR000014">
    <property type="entry name" value="PAS"/>
</dbReference>
<dbReference type="InterPro" id="IPR011102">
    <property type="entry name" value="Sig_transdc_His_kinase_HWE"/>
</dbReference>
<evidence type="ECO:0000313" key="11">
    <source>
        <dbReference type="Proteomes" id="UP000323502"/>
    </source>
</evidence>
<dbReference type="PANTHER" id="PTHR41523">
    <property type="entry name" value="TWO-COMPONENT SYSTEM SENSOR PROTEIN"/>
    <property type="match status" value="1"/>
</dbReference>
<keyword evidence="3" id="KW-0597">Phosphoprotein</keyword>
<dbReference type="Pfam" id="PF00989">
    <property type="entry name" value="PAS"/>
    <property type="match status" value="1"/>
</dbReference>
<dbReference type="GO" id="GO:0004673">
    <property type="term" value="F:protein histidine kinase activity"/>
    <property type="evidence" value="ECO:0007669"/>
    <property type="project" value="UniProtKB-EC"/>
</dbReference>
<evidence type="ECO:0000256" key="5">
    <source>
        <dbReference type="ARBA" id="ARBA00022741"/>
    </source>
</evidence>
<gene>
    <name evidence="9" type="ORF">GQR91_01290</name>
    <name evidence="10" type="ORF">SAMN05216557_104188</name>
</gene>
<feature type="domain" description="PAS" evidence="8">
    <location>
        <begin position="13"/>
        <end position="84"/>
    </location>
</feature>
<dbReference type="RefSeq" id="WP_149682531.1">
    <property type="nucleotide sequence ID" value="NZ_FNBI01000004.1"/>
</dbReference>
<keyword evidence="7" id="KW-0067">ATP-binding</keyword>
<dbReference type="Gene3D" id="3.30.565.10">
    <property type="entry name" value="Histidine kinase-like ATPase, C-terminal domain"/>
    <property type="match status" value="1"/>
</dbReference>
<dbReference type="InterPro" id="IPR013767">
    <property type="entry name" value="PAS_fold"/>
</dbReference>
<evidence type="ECO:0000256" key="3">
    <source>
        <dbReference type="ARBA" id="ARBA00022553"/>
    </source>
</evidence>
<name>A0A1G7MGF9_9SPHN</name>
<evidence type="ECO:0000259" key="8">
    <source>
        <dbReference type="PROSITE" id="PS50112"/>
    </source>
</evidence>
<dbReference type="Gene3D" id="3.30.450.20">
    <property type="entry name" value="PAS domain"/>
    <property type="match status" value="1"/>
</dbReference>
<keyword evidence="5" id="KW-0547">Nucleotide-binding</keyword>
<dbReference type="EMBL" id="WSUT01000001">
    <property type="protein sequence ID" value="MWC42296.1"/>
    <property type="molecule type" value="Genomic_DNA"/>
</dbReference>
<dbReference type="OrthoDB" id="7297573at2"/>
<dbReference type="SMART" id="SM00911">
    <property type="entry name" value="HWE_HK"/>
    <property type="match status" value="1"/>
</dbReference>
<evidence type="ECO:0000313" key="10">
    <source>
        <dbReference type="EMBL" id="SDF60912.1"/>
    </source>
</evidence>
<keyword evidence="11" id="KW-1185">Reference proteome</keyword>
<dbReference type="CDD" id="cd00130">
    <property type="entry name" value="PAS"/>
    <property type="match status" value="1"/>
</dbReference>
<dbReference type="SUPFAM" id="SSF55874">
    <property type="entry name" value="ATPase domain of HSP90 chaperone/DNA topoisomerase II/histidine kinase"/>
    <property type="match status" value="1"/>
</dbReference>
<dbReference type="InterPro" id="IPR035965">
    <property type="entry name" value="PAS-like_dom_sf"/>
</dbReference>
<dbReference type="Proteomes" id="UP000323502">
    <property type="component" value="Unassembled WGS sequence"/>
</dbReference>
<dbReference type="Proteomes" id="UP000436801">
    <property type="component" value="Unassembled WGS sequence"/>
</dbReference>
<dbReference type="EC" id="2.7.13.3" evidence="2"/>
<evidence type="ECO:0000256" key="1">
    <source>
        <dbReference type="ARBA" id="ARBA00000085"/>
    </source>
</evidence>
<evidence type="ECO:0000256" key="2">
    <source>
        <dbReference type="ARBA" id="ARBA00012438"/>
    </source>
</evidence>